<dbReference type="Pfam" id="PF00590">
    <property type="entry name" value="TP_methylase"/>
    <property type="match status" value="1"/>
</dbReference>
<evidence type="ECO:0000256" key="3">
    <source>
        <dbReference type="ARBA" id="ARBA00022603"/>
    </source>
</evidence>
<dbReference type="InterPro" id="IPR000878">
    <property type="entry name" value="4pyrrol_Mease"/>
</dbReference>
<dbReference type="CDD" id="cd11644">
    <property type="entry name" value="Precorrin-6Y-MT"/>
    <property type="match status" value="1"/>
</dbReference>
<keyword evidence="2" id="KW-0169">Cobalamin biosynthesis</keyword>
<protein>
    <submittedName>
        <fullName evidence="7">Precorrin-6y C5,15-methyltransferase (Decarboxylating) subunit CbiE</fullName>
    </submittedName>
</protein>
<dbReference type="NCBIfam" id="TIGR02469">
    <property type="entry name" value="CbiT"/>
    <property type="match status" value="1"/>
</dbReference>
<name>A0A7G6SLE8_9HYPH</name>
<evidence type="ECO:0000313" key="8">
    <source>
        <dbReference type="Proteomes" id="UP000515465"/>
    </source>
</evidence>
<dbReference type="UniPathway" id="UPA00148"/>
<dbReference type="InterPro" id="IPR014008">
    <property type="entry name" value="Cbl_synth_MTase_CbiT"/>
</dbReference>
<feature type="domain" description="Tetrapyrrole methylase" evidence="6">
    <location>
        <begin position="14"/>
        <end position="202"/>
    </location>
</feature>
<evidence type="ECO:0000256" key="2">
    <source>
        <dbReference type="ARBA" id="ARBA00022573"/>
    </source>
</evidence>
<dbReference type="SUPFAM" id="SSF53790">
    <property type="entry name" value="Tetrapyrrole methylase"/>
    <property type="match status" value="1"/>
</dbReference>
<dbReference type="CDD" id="cd02440">
    <property type="entry name" value="AdoMet_MTases"/>
    <property type="match status" value="1"/>
</dbReference>
<dbReference type="AlphaFoldDB" id="A0A7G6SLE8"/>
<proteinExistence type="predicted"/>
<dbReference type="InterPro" id="IPR029063">
    <property type="entry name" value="SAM-dependent_MTases_sf"/>
</dbReference>
<dbReference type="PANTHER" id="PTHR43182">
    <property type="entry name" value="COBALT-PRECORRIN-6B C(15)-METHYLTRANSFERASE (DECARBOXYLATING)"/>
    <property type="match status" value="1"/>
</dbReference>
<dbReference type="SUPFAM" id="SSF53335">
    <property type="entry name" value="S-adenosyl-L-methionine-dependent methyltransferases"/>
    <property type="match status" value="1"/>
</dbReference>
<dbReference type="RefSeq" id="WP_183460588.1">
    <property type="nucleotide sequence ID" value="NZ_CP050296.1"/>
</dbReference>
<dbReference type="Proteomes" id="UP000515465">
    <property type="component" value="Chromosome"/>
</dbReference>
<sequence>MPAEGPRGARAKWLTVIGIGEDGLAGLGDEAKRRIAEAEFIFGGKRHLALVAAFAKGKPCLWPVPFDAGMSDVLALAGSKVCVLASGDPFFHGVGATLARKVKPQAMHVIPAPSAVSLAAARLGWALQDIETVSLHGRPLDLIRPLLQPNARILALTSDAEAPAAIARLLTELDFGASRLTVLEALGGPKENQRTVRADAFELENINPLNVLAIEIDSDPQARVLPLTVGLADHLFDHDGQITKREIRAITLSSLAPRRGELLWDIGAGSGSIGIEWMLAHPLMRTIAIEADPIRAARIGHNAAVCGVPGLVVVEGSAPKALAGLDTPDAIFIGGGGSDTGVLKAAMKALRSGGRLVANAVTLEMEALLLAQHTKLGGDLTRINISRASPVGSMQAWRPAMPVTQWSWVKP</sequence>
<keyword evidence="3 7" id="KW-0489">Methyltransferase</keyword>
<dbReference type="InterPro" id="IPR050714">
    <property type="entry name" value="Cobalamin_biosynth_MTase"/>
</dbReference>
<dbReference type="InterPro" id="IPR035996">
    <property type="entry name" value="4pyrrol_Methylase_sf"/>
</dbReference>
<reference evidence="8" key="1">
    <citation type="journal article" date="2020" name="Mol. Plant Microbe">
        <title>Rhizobial microsymbionts of the narrowly endemic Oxytropis species growing in Kamchatka are characterized by significant genetic diversity and possess a set of genes that are associated with T3SS and T6SS secretion systems and can affect the development of symbiosis.</title>
        <authorList>
            <person name="Safronova V."/>
            <person name="Guro P."/>
            <person name="Sazanova A."/>
            <person name="Kuznetsova I."/>
            <person name="Belimov A."/>
            <person name="Yakubov V."/>
            <person name="Chirak E."/>
            <person name="Afonin A."/>
            <person name="Gogolev Y."/>
            <person name="Andronov E."/>
            <person name="Tikhonovich I."/>
        </authorList>
    </citation>
    <scope>NUCLEOTIDE SEQUENCE [LARGE SCALE GENOMIC DNA]</scope>
    <source>
        <strain evidence="8">583</strain>
    </source>
</reference>
<keyword evidence="4 7" id="KW-0808">Transferase</keyword>
<accession>A0A7G6SLE8</accession>
<dbReference type="GO" id="GO:0008276">
    <property type="term" value="F:protein methyltransferase activity"/>
    <property type="evidence" value="ECO:0007669"/>
    <property type="project" value="InterPro"/>
</dbReference>
<dbReference type="GO" id="GO:0009236">
    <property type="term" value="P:cobalamin biosynthetic process"/>
    <property type="evidence" value="ECO:0007669"/>
    <property type="project" value="UniProtKB-UniPathway"/>
</dbReference>
<evidence type="ECO:0000256" key="5">
    <source>
        <dbReference type="ARBA" id="ARBA00022691"/>
    </source>
</evidence>
<dbReference type="InterPro" id="IPR014777">
    <property type="entry name" value="4pyrrole_Mease_sub1"/>
</dbReference>
<dbReference type="InterPro" id="IPR006365">
    <property type="entry name" value="Cbl_synth_CobL"/>
</dbReference>
<comment type="pathway">
    <text evidence="1">Cofactor biosynthesis; adenosylcobalamin biosynthesis.</text>
</comment>
<gene>
    <name evidence="7" type="primary">cbiE</name>
    <name evidence="7" type="ORF">HB778_00515</name>
</gene>
<dbReference type="Gene3D" id="3.40.50.150">
    <property type="entry name" value="Vaccinia Virus protein VP39"/>
    <property type="match status" value="1"/>
</dbReference>
<evidence type="ECO:0000313" key="7">
    <source>
        <dbReference type="EMBL" id="QND55330.1"/>
    </source>
</evidence>
<evidence type="ECO:0000259" key="6">
    <source>
        <dbReference type="Pfam" id="PF00590"/>
    </source>
</evidence>
<organism evidence="7 8">
    <name type="scientific">Mesorhizobium huakuii</name>
    <dbReference type="NCBI Taxonomy" id="28104"/>
    <lineage>
        <taxon>Bacteria</taxon>
        <taxon>Pseudomonadati</taxon>
        <taxon>Pseudomonadota</taxon>
        <taxon>Alphaproteobacteria</taxon>
        <taxon>Hyphomicrobiales</taxon>
        <taxon>Phyllobacteriaceae</taxon>
        <taxon>Mesorhizobium</taxon>
    </lineage>
</organism>
<dbReference type="GO" id="GO:0032259">
    <property type="term" value="P:methylation"/>
    <property type="evidence" value="ECO:0007669"/>
    <property type="project" value="UniProtKB-KW"/>
</dbReference>
<dbReference type="NCBIfam" id="TIGR02467">
    <property type="entry name" value="CbiE"/>
    <property type="match status" value="1"/>
</dbReference>
<keyword evidence="5" id="KW-0949">S-adenosyl-L-methionine</keyword>
<evidence type="ECO:0000256" key="1">
    <source>
        <dbReference type="ARBA" id="ARBA00004953"/>
    </source>
</evidence>
<evidence type="ECO:0000256" key="4">
    <source>
        <dbReference type="ARBA" id="ARBA00022679"/>
    </source>
</evidence>
<dbReference type="EMBL" id="CP050296">
    <property type="protein sequence ID" value="QND55330.1"/>
    <property type="molecule type" value="Genomic_DNA"/>
</dbReference>
<dbReference type="PIRSF" id="PIRSF036428">
    <property type="entry name" value="CobL"/>
    <property type="match status" value="1"/>
</dbReference>
<dbReference type="InterPro" id="IPR012818">
    <property type="entry name" value="CbiE"/>
</dbReference>
<dbReference type="Gene3D" id="3.40.1010.10">
    <property type="entry name" value="Cobalt-precorrin-4 Transmethylase, Domain 1"/>
    <property type="match status" value="1"/>
</dbReference>
<dbReference type="PANTHER" id="PTHR43182:SF1">
    <property type="entry name" value="COBALT-PRECORRIN-7 C(5)-METHYLTRANSFERASE"/>
    <property type="match status" value="1"/>
</dbReference>